<comment type="caution">
    <text evidence="1">The sequence shown here is derived from an EMBL/GenBank/DDBJ whole genome shotgun (WGS) entry which is preliminary data.</text>
</comment>
<evidence type="ECO:0000313" key="2">
    <source>
        <dbReference type="Proteomes" id="UP000663891"/>
    </source>
</evidence>
<dbReference type="EMBL" id="CAJNON010000204">
    <property type="protein sequence ID" value="CAF1100048.1"/>
    <property type="molecule type" value="Genomic_DNA"/>
</dbReference>
<name>A0A814P3I9_9BILA</name>
<protein>
    <submittedName>
        <fullName evidence="1">Uncharacterized protein</fullName>
    </submittedName>
</protein>
<sequence>MYFLHGIEFQKRVSDVHSKEKHKQCYCNETYKIIENYRSILDRKHQFISTWKVFHNNGKINFIHGTHFRKSSDALVIRLNYTCVINPWYKYIDINKNLLSFLQQNQCYKIFEIILLECNCSINSHEYELAIIECSCFEQLKTYCTYCRVTLEATQEENISAPTQLSPYLITFSQNNYNKQSSLKFNTVDQLINSSTSLHLFLQKFSTISRLIISPNTIKSNNSLSFHNNSSEISTEYRTQGTQTKLFAILLPQSPLSEITSAKIETSTLMHVTRTCQINTLSYLIKTNEQQTEVEDSIENTQHSLTTSIFIHNKTQLNKEFESETKDYNKDEFVDNFQEKTKNSTSFDKYLLPSSPPKCVNACDMIDLNDTSTISSDRQDNEYYNYSHINCSNNNNSEQLVFDQNNNWHSSELFQLKNNFYRSILKKRRQHRNKKRACGFLQRLRRRKKSYIIQLLSSKQFQYRSSSIPINPLQYNTSFITRQLSITNLHLNNSKSTYQYKAQNHTIIARASKNTLTCKQLQIILNNSDSSLEQLIDSQLLLTCNDSYKSVCILIDDQKQSEQYRSLFIHDIYKTLSNSLKKILKNNSIQMTCMNLAFFNNSLCDIVNMQRLRLIDTGKKILLLPSCEISLQTSDDIDIAVNRLSTKMPFAHQIFIVNIHREQPYLTRIYYHFLQQNQCYKILEIILLECNCSINSHEYQLAIIECSCFQQLKTYCTYCRVTLEATQQENISAPTQLSPDVDQQKNVSFSLNIFSNKTNMKQNFCRQSVLYDHQCAEQMYDEAKENVYAINKHEIKLITFSQNNYNKQSSLKFNTVDQLLNSSTSLHLFLQKFSTISRLIISPNTIKSNNSLSFHNNSSEISIEYITQGTQTKLFAILLPQSPLSEITSSKIETSTLMHVTRTCQINTLLYLIKTNEQQIEVEDTIENMQHSLTTSLFIHNKTQLNIELKSETKGYSKDEFADNFEEKIMKSASLDKYLLPSSPPKCVNACDMIDLNDTSTISSDRPDNEYYKSSHTKYEKLVFDQNNNWHSSELSQLKNNFYRSILKKRRRHRNKKRACGFLQRLRRRKKSYIIQLFSSKQFQYRSSSIPINPLQYNTSFITRQPSITNLHLNNSKSTYQYKAQNHIIIARASKNTLACKELQIILTNSDSSLEQLIDSQLLLTCNDSYKSVCILIDDHKQSEQYRSLFIHYIYRTLSNSLKKILKNNSIQMTCMNLAFFNNSLCDIVNMQRLRLIDTGKKILLLPSCEVSLQTSDDIDIAVNRLSTKMPFAHQIFIVNIHREQPYLTSS</sequence>
<dbReference type="Proteomes" id="UP000663891">
    <property type="component" value="Unassembled WGS sequence"/>
</dbReference>
<proteinExistence type="predicted"/>
<accession>A0A814P3I9</accession>
<gene>
    <name evidence="1" type="ORF">VCS650_LOCUS20049</name>
</gene>
<evidence type="ECO:0000313" key="1">
    <source>
        <dbReference type="EMBL" id="CAF1100048.1"/>
    </source>
</evidence>
<reference evidence="1" key="1">
    <citation type="submission" date="2021-02" db="EMBL/GenBank/DDBJ databases">
        <authorList>
            <person name="Nowell W R."/>
        </authorList>
    </citation>
    <scope>NUCLEOTIDE SEQUENCE</scope>
</reference>
<dbReference type="OrthoDB" id="10022876at2759"/>
<organism evidence="1 2">
    <name type="scientific">Adineta steineri</name>
    <dbReference type="NCBI Taxonomy" id="433720"/>
    <lineage>
        <taxon>Eukaryota</taxon>
        <taxon>Metazoa</taxon>
        <taxon>Spiralia</taxon>
        <taxon>Gnathifera</taxon>
        <taxon>Rotifera</taxon>
        <taxon>Eurotatoria</taxon>
        <taxon>Bdelloidea</taxon>
        <taxon>Adinetida</taxon>
        <taxon>Adinetidae</taxon>
        <taxon>Adineta</taxon>
    </lineage>
</organism>
<feature type="non-terminal residue" evidence="1">
    <location>
        <position position="1291"/>
    </location>
</feature>